<organism evidence="5 6">
    <name type="scientific">Musa troglodytarum</name>
    <name type="common">fe'i banana</name>
    <dbReference type="NCBI Taxonomy" id="320322"/>
    <lineage>
        <taxon>Eukaryota</taxon>
        <taxon>Viridiplantae</taxon>
        <taxon>Streptophyta</taxon>
        <taxon>Embryophyta</taxon>
        <taxon>Tracheophyta</taxon>
        <taxon>Spermatophyta</taxon>
        <taxon>Magnoliopsida</taxon>
        <taxon>Liliopsida</taxon>
        <taxon>Zingiberales</taxon>
        <taxon>Musaceae</taxon>
        <taxon>Musa</taxon>
    </lineage>
</organism>
<gene>
    <name evidence="5" type="ORF">MUK42_26369</name>
</gene>
<dbReference type="Gene3D" id="1.25.40.10">
    <property type="entry name" value="Tetratricopeptide repeat domain"/>
    <property type="match status" value="4"/>
</dbReference>
<dbReference type="NCBIfam" id="TIGR00756">
    <property type="entry name" value="PPR"/>
    <property type="match status" value="8"/>
</dbReference>
<evidence type="ECO:0000256" key="2">
    <source>
        <dbReference type="ARBA" id="ARBA00022737"/>
    </source>
</evidence>
<dbReference type="Proteomes" id="UP001055439">
    <property type="component" value="Chromosome 8"/>
</dbReference>
<keyword evidence="2" id="KW-0677">Repeat</keyword>
<dbReference type="InterPro" id="IPR011990">
    <property type="entry name" value="TPR-like_helical_dom_sf"/>
</dbReference>
<feature type="repeat" description="PPR" evidence="3">
    <location>
        <begin position="204"/>
        <end position="239"/>
    </location>
</feature>
<evidence type="ECO:0000256" key="4">
    <source>
        <dbReference type="SAM" id="MobiDB-lite"/>
    </source>
</evidence>
<dbReference type="PANTHER" id="PTHR47939">
    <property type="entry name" value="MEMBRANE-ASSOCIATED SALT-INDUCIBLE PROTEIN-LIKE"/>
    <property type="match status" value="1"/>
</dbReference>
<dbReference type="Pfam" id="PF12854">
    <property type="entry name" value="PPR_1"/>
    <property type="match status" value="1"/>
</dbReference>
<dbReference type="AlphaFoldDB" id="A0A9E7HAA1"/>
<feature type="region of interest" description="Disordered" evidence="4">
    <location>
        <begin position="71"/>
        <end position="103"/>
    </location>
</feature>
<keyword evidence="6" id="KW-1185">Reference proteome</keyword>
<dbReference type="Pfam" id="PF13041">
    <property type="entry name" value="PPR_2"/>
    <property type="match status" value="5"/>
</dbReference>
<feature type="repeat" description="PPR" evidence="3">
    <location>
        <begin position="240"/>
        <end position="274"/>
    </location>
</feature>
<dbReference type="PANTHER" id="PTHR47939:SF15">
    <property type="entry name" value="PENTACOTRIPEPTIDE-REPEAT REGION OF PRORP DOMAIN-CONTAINING PROTEIN"/>
    <property type="match status" value="1"/>
</dbReference>
<proteinExistence type="inferred from homology"/>
<feature type="repeat" description="PPR" evidence="3">
    <location>
        <begin position="416"/>
        <end position="450"/>
    </location>
</feature>
<feature type="compositionally biased region" description="Polar residues" evidence="4">
    <location>
        <begin position="89"/>
        <end position="98"/>
    </location>
</feature>
<feature type="repeat" description="PPR" evidence="3">
    <location>
        <begin position="169"/>
        <end position="203"/>
    </location>
</feature>
<sequence>MCKKKSRSCTKLGSIERRPQWAAATIAAAIGRANAALRTLALFMHGGPIKAVSGSRLVSAVACEAFDLARSSPSRTGDEKEETEEVSSSRDGVSQDPSTPGEELHVRFSKAVLRFSRSGRASVREVGWRPARFRAASYNKLMKAVAEVGSADDVLRLFGEMKRSECKPNVLCYSTVINALSTAGRHEEAEAMFEEMVSSGIKPNLVSYNILVKLHACCTKKFDLAYEVIAMAKKRGLRPDSTTYSTLIAGLCSAGRIEEAWGVLDWMLEENCPPTTHSYTPIVQGYCFEGKIEPARSLMATMADVGCPPTTATYNILIGALCRAGGFEEVEKILTESVHKGWKPNETTYNTYMDGLCKSGRAKEAFDQLEVMSGVGLSPTAFTLNILLNCLCCDPEEVLVAKSLTERSSELHWYVGVVDYNVVMGGLCKAGHWVGVIKLFTDMIKKGIAPSIRTFNILIHSLCRGGKLRIAVCMMNSGEIIANVVTYNTLLHWLYLDGRINEVRHLLSLMSASDISPDGITYNTMIDSLCRAGKFLEATDCFIRSLECRFSTDLLLRLICRLVRNTRLKELLRLFRGIEKQSLSLDVRVFDSLIKAACKEGFCGSAEIFVVCLILDKMLARR</sequence>
<feature type="repeat" description="PPR" evidence="3">
    <location>
        <begin position="518"/>
        <end position="552"/>
    </location>
</feature>
<comment type="similarity">
    <text evidence="1">Belongs to the PPR family. P subfamily.</text>
</comment>
<dbReference type="Pfam" id="PF01535">
    <property type="entry name" value="PPR"/>
    <property type="match status" value="1"/>
</dbReference>
<dbReference type="PROSITE" id="PS51375">
    <property type="entry name" value="PPR"/>
    <property type="match status" value="10"/>
</dbReference>
<feature type="repeat" description="PPR" evidence="3">
    <location>
        <begin position="275"/>
        <end position="309"/>
    </location>
</feature>
<protein>
    <submittedName>
        <fullName evidence="5">PPR repeat</fullName>
    </submittedName>
</protein>
<dbReference type="OrthoDB" id="185373at2759"/>
<evidence type="ECO:0000256" key="3">
    <source>
        <dbReference type="PROSITE-ProRule" id="PRU00708"/>
    </source>
</evidence>
<evidence type="ECO:0000313" key="5">
    <source>
        <dbReference type="EMBL" id="URE29611.1"/>
    </source>
</evidence>
<evidence type="ECO:0000256" key="1">
    <source>
        <dbReference type="ARBA" id="ARBA00007626"/>
    </source>
</evidence>
<dbReference type="InterPro" id="IPR050667">
    <property type="entry name" value="PPR-containing_protein"/>
</dbReference>
<accession>A0A9E7HAA1</accession>
<feature type="repeat" description="PPR" evidence="3">
    <location>
        <begin position="134"/>
        <end position="168"/>
    </location>
</feature>
<evidence type="ECO:0000313" key="6">
    <source>
        <dbReference type="Proteomes" id="UP001055439"/>
    </source>
</evidence>
<feature type="repeat" description="PPR" evidence="3">
    <location>
        <begin position="345"/>
        <end position="379"/>
    </location>
</feature>
<feature type="repeat" description="PPR" evidence="3">
    <location>
        <begin position="483"/>
        <end position="517"/>
    </location>
</feature>
<dbReference type="EMBL" id="CP097510">
    <property type="protein sequence ID" value="URE29611.1"/>
    <property type="molecule type" value="Genomic_DNA"/>
</dbReference>
<name>A0A9E7HAA1_9LILI</name>
<feature type="repeat" description="PPR" evidence="3">
    <location>
        <begin position="310"/>
        <end position="344"/>
    </location>
</feature>
<dbReference type="InterPro" id="IPR002885">
    <property type="entry name" value="PPR_rpt"/>
</dbReference>
<reference evidence="5" key="1">
    <citation type="submission" date="2022-05" db="EMBL/GenBank/DDBJ databases">
        <title>The Musa troglodytarum L. genome provides insights into the mechanism of non-climacteric behaviour and enrichment of carotenoids.</title>
        <authorList>
            <person name="Wang J."/>
        </authorList>
    </citation>
    <scope>NUCLEOTIDE SEQUENCE</scope>
    <source>
        <tissue evidence="5">Leaf</tissue>
    </source>
</reference>